<gene>
    <name evidence="10" type="ORF">H1016_01980</name>
</gene>
<evidence type="ECO:0000313" key="11">
    <source>
        <dbReference type="Proteomes" id="UP000646946"/>
    </source>
</evidence>
<feature type="transmembrane region" description="Helical" evidence="9">
    <location>
        <begin position="128"/>
        <end position="150"/>
    </location>
</feature>
<keyword evidence="8 9" id="KW-0472">Membrane</keyword>
<evidence type="ECO:0000256" key="7">
    <source>
        <dbReference type="ARBA" id="ARBA00022989"/>
    </source>
</evidence>
<dbReference type="EMBL" id="DVAB01000019">
    <property type="protein sequence ID" value="HIK00288.1"/>
    <property type="molecule type" value="Genomic_DNA"/>
</dbReference>
<evidence type="ECO:0000256" key="8">
    <source>
        <dbReference type="ARBA" id="ARBA00023136"/>
    </source>
</evidence>
<dbReference type="GO" id="GO:0016020">
    <property type="term" value="C:membrane"/>
    <property type="evidence" value="ECO:0007669"/>
    <property type="project" value="UniProtKB-SubCell"/>
</dbReference>
<evidence type="ECO:0000256" key="9">
    <source>
        <dbReference type="SAM" id="Phobius"/>
    </source>
</evidence>
<feature type="transmembrane region" description="Helical" evidence="9">
    <location>
        <begin position="43"/>
        <end position="63"/>
    </location>
</feature>
<comment type="similarity">
    <text evidence="3">Belongs to the inorganic phosphate transporter (PiT) (TC 2.A.20) family.</text>
</comment>
<accession>A0A832V1E9</accession>
<evidence type="ECO:0000313" key="10">
    <source>
        <dbReference type="EMBL" id="HIK00288.1"/>
    </source>
</evidence>
<comment type="caution">
    <text evidence="10">The sequence shown here is derived from an EMBL/GenBank/DDBJ whole genome shotgun (WGS) entry which is preliminary data.</text>
</comment>
<keyword evidence="6 9" id="KW-0812">Transmembrane</keyword>
<feature type="transmembrane region" description="Helical" evidence="9">
    <location>
        <begin position="202"/>
        <end position="222"/>
    </location>
</feature>
<keyword evidence="5" id="KW-0592">Phosphate transport</keyword>
<evidence type="ECO:0000256" key="6">
    <source>
        <dbReference type="ARBA" id="ARBA00022692"/>
    </source>
</evidence>
<evidence type="ECO:0000256" key="1">
    <source>
        <dbReference type="ARBA" id="ARBA00001981"/>
    </source>
</evidence>
<feature type="transmembrane region" description="Helical" evidence="9">
    <location>
        <begin position="293"/>
        <end position="317"/>
    </location>
</feature>
<proteinExistence type="inferred from homology"/>
<evidence type="ECO:0000256" key="5">
    <source>
        <dbReference type="ARBA" id="ARBA00022592"/>
    </source>
</evidence>
<protein>
    <submittedName>
        <fullName evidence="10">Inorganic phosphate transporter</fullName>
    </submittedName>
</protein>
<feature type="transmembrane region" description="Helical" evidence="9">
    <location>
        <begin position="243"/>
        <end position="261"/>
    </location>
</feature>
<feature type="transmembrane region" description="Helical" evidence="9">
    <location>
        <begin position="75"/>
        <end position="94"/>
    </location>
</feature>
<dbReference type="Proteomes" id="UP000646946">
    <property type="component" value="Unassembled WGS sequence"/>
</dbReference>
<comment type="subcellular location">
    <subcellularLocation>
        <location evidence="2">Membrane</location>
        <topology evidence="2">Multi-pass membrane protein</topology>
    </subcellularLocation>
</comment>
<feature type="transmembrane region" description="Helical" evidence="9">
    <location>
        <begin position="171"/>
        <end position="196"/>
    </location>
</feature>
<keyword evidence="7 9" id="KW-1133">Transmembrane helix</keyword>
<keyword evidence="11" id="KW-1185">Reference proteome</keyword>
<dbReference type="GO" id="GO:0035435">
    <property type="term" value="P:phosphate ion transmembrane transport"/>
    <property type="evidence" value="ECO:0007669"/>
    <property type="project" value="TreeGrafter"/>
</dbReference>
<organism evidence="10 11">
    <name type="scientific">Candidatus Naiadarchaeum limnaeum</name>
    <dbReference type="NCBI Taxonomy" id="2756139"/>
    <lineage>
        <taxon>Archaea</taxon>
        <taxon>Candidatus Undinarchaeota</taxon>
        <taxon>Candidatus Undinarchaeia</taxon>
        <taxon>Candidatus Naiadarchaeales</taxon>
        <taxon>Candidatus Naiadarchaeaceae</taxon>
        <taxon>Candidatus Naiadarchaeum</taxon>
    </lineage>
</organism>
<dbReference type="GO" id="GO:0005315">
    <property type="term" value="F:phosphate transmembrane transporter activity"/>
    <property type="evidence" value="ECO:0007669"/>
    <property type="project" value="InterPro"/>
</dbReference>
<reference evidence="10 11" key="1">
    <citation type="journal article" name="Nat. Commun.">
        <title>Undinarchaeota illuminate DPANN phylogeny and the impact of gene transfer on archaeal evolution.</title>
        <authorList>
            <person name="Dombrowski N."/>
            <person name="Williams T.A."/>
            <person name="Sun J."/>
            <person name="Woodcroft B.J."/>
            <person name="Lee J.H."/>
            <person name="Minh B.Q."/>
            <person name="Rinke C."/>
            <person name="Spang A."/>
        </authorList>
    </citation>
    <scope>NUCLEOTIDE SEQUENCE [LARGE SCALE GENOMIC DNA]</scope>
    <source>
        <strain evidence="10">MAG_bin1129</strain>
    </source>
</reference>
<evidence type="ECO:0000256" key="3">
    <source>
        <dbReference type="ARBA" id="ARBA00009916"/>
    </source>
</evidence>
<dbReference type="PANTHER" id="PTHR11101">
    <property type="entry name" value="PHOSPHATE TRANSPORTER"/>
    <property type="match status" value="1"/>
</dbReference>
<sequence length="318" mass="33512">MVELLLVISVLMGLYLAWNIGVSTFGSTIGISFGSTKIPKQTAVIFASIAAIFGVALLSNRVVDTISKDLIRLELSGLLSVLIAIVIIATIIVYRGIPISTTYVVVGAIGGYALISGAEINFLTFEKVLISMFLSPFGALLIAFTIFYIMKSLFAKEYSSIRKIESFEMKFFLPGFIALLILTFALGANSVGIVIGLLGGKISFSTLILIGVGGLILGIITWGSKTAHRLGVEFADLSPSRGFIAMLAAGLVMIAFVSTGIPVSTTQTLIGATVGVGLARKNVNVMQALKVSLSWLIILPAALVIISMLLAGLIGFVL</sequence>
<evidence type="ECO:0000256" key="4">
    <source>
        <dbReference type="ARBA" id="ARBA00022448"/>
    </source>
</evidence>
<evidence type="ECO:0000256" key="2">
    <source>
        <dbReference type="ARBA" id="ARBA00004141"/>
    </source>
</evidence>
<feature type="transmembrane region" description="Helical" evidence="9">
    <location>
        <begin position="101"/>
        <end position="122"/>
    </location>
</feature>
<name>A0A832V1E9_9ARCH</name>
<dbReference type="InterPro" id="IPR001204">
    <property type="entry name" value="Phos_transporter"/>
</dbReference>
<dbReference type="Pfam" id="PF01384">
    <property type="entry name" value="PHO4"/>
    <property type="match status" value="2"/>
</dbReference>
<dbReference type="AlphaFoldDB" id="A0A832V1E9"/>
<feature type="transmembrane region" description="Helical" evidence="9">
    <location>
        <begin position="6"/>
        <end position="31"/>
    </location>
</feature>
<dbReference type="PANTHER" id="PTHR11101:SF80">
    <property type="entry name" value="PHOSPHATE TRANSPORTER"/>
    <property type="match status" value="1"/>
</dbReference>
<comment type="function">
    <text evidence="1">Potential transporter for phosphate.</text>
</comment>
<keyword evidence="4" id="KW-0813">Transport</keyword>